<feature type="transmembrane region" description="Helical" evidence="2">
    <location>
        <begin position="166"/>
        <end position="184"/>
    </location>
</feature>
<dbReference type="EMBL" id="HE576753">
    <property type="protein sequence ID" value="CCC68150.1"/>
    <property type="molecule type" value="Genomic_DNA"/>
</dbReference>
<evidence type="ECO:0000313" key="3">
    <source>
        <dbReference type="EMBL" id="CCC68150.1"/>
    </source>
</evidence>
<keyword evidence="4" id="KW-1185">Reference proteome</keyword>
<reference evidence="3 4" key="1">
    <citation type="journal article" date="2011" name="Proc. Natl. Acad. Sci. U.S.A.">
        <title>Evolutionary erosion of yeast sex chromosomes by mating-type switching accidents.</title>
        <authorList>
            <person name="Gordon J.L."/>
            <person name="Armisen D."/>
            <person name="Proux-Wera E."/>
            <person name="Oheigeartaigh S.S."/>
            <person name="Byrne K.P."/>
            <person name="Wolfe K.H."/>
        </authorList>
    </citation>
    <scope>NUCLEOTIDE SEQUENCE [LARGE SCALE GENOMIC DNA]</scope>
    <source>
        <strain evidence="4">ATCC 76901 / BCRC 22586 / CBS 4309 / NBRC 1992 / NRRL Y-12630</strain>
    </source>
</reference>
<evidence type="ECO:0000313" key="4">
    <source>
        <dbReference type="Proteomes" id="UP000001640"/>
    </source>
</evidence>
<name>G0VB27_NAUCA</name>
<accession>G0VB27</accession>
<gene>
    <name evidence="3" type="primary">NCAS0B00660</name>
    <name evidence="3" type="ordered locus">NCAS_0B00660</name>
</gene>
<dbReference type="HOGENOM" id="CLU_642645_0_0_1"/>
<feature type="transmembrane region" description="Helical" evidence="2">
    <location>
        <begin position="16"/>
        <end position="33"/>
    </location>
</feature>
<dbReference type="AlphaFoldDB" id="G0VB27"/>
<evidence type="ECO:0000256" key="1">
    <source>
        <dbReference type="SAM" id="MobiDB-lite"/>
    </source>
</evidence>
<dbReference type="RefSeq" id="XP_003674527.1">
    <property type="nucleotide sequence ID" value="XM_003674479.1"/>
</dbReference>
<sequence>MGFINSVKKVMPNLETTYYGTLVGIIFLLYLIINQFVWGKNNENPWDDTTLLKVPLMLHLSNATNHQSFVSSFESSMYSKNIETLKLLQRQILTVAATKLFERNVRNQFIRCINSKLDGLLTDFKEEENELQAVSYYCLLDASLPSVNAVKVSTMFPFWNFRFSKFHFFVSILLAIGAVRYYGITIEKIGVVIKDNCEHLKNHACNKIRSFVNENGGPKIQANIETKVSVETQPSSNLIKEEVSPKSVFDPKKWTKFKKQLENERNVNHLSEKKNHFNMNLYDDKFGSNDGPVSDSSTLEQISMKENISELKETKLEESTVKLSKRSSSNKEDSKEDSKPEFDIMTTEGREALKKYCDELKKKENSKNLVSRTELAKKSDKLRKIQKTGKLNFIDELVNPFTSNKEQRNFFKSRKEMELPQNVPTWV</sequence>
<feature type="compositionally biased region" description="Basic and acidic residues" evidence="1">
    <location>
        <begin position="329"/>
        <end position="341"/>
    </location>
</feature>
<dbReference type="InParanoid" id="G0VB27"/>
<dbReference type="Proteomes" id="UP000001640">
    <property type="component" value="Chromosome 2"/>
</dbReference>
<organism evidence="3 4">
    <name type="scientific">Naumovozyma castellii</name>
    <name type="common">Yeast</name>
    <name type="synonym">Saccharomyces castellii</name>
    <dbReference type="NCBI Taxonomy" id="27288"/>
    <lineage>
        <taxon>Eukaryota</taxon>
        <taxon>Fungi</taxon>
        <taxon>Dikarya</taxon>
        <taxon>Ascomycota</taxon>
        <taxon>Saccharomycotina</taxon>
        <taxon>Saccharomycetes</taxon>
        <taxon>Saccharomycetales</taxon>
        <taxon>Saccharomycetaceae</taxon>
        <taxon>Naumovozyma</taxon>
    </lineage>
</organism>
<keyword evidence="2" id="KW-0812">Transmembrane</keyword>
<keyword evidence="2" id="KW-1133">Transmembrane helix</keyword>
<evidence type="ECO:0000256" key="2">
    <source>
        <dbReference type="SAM" id="Phobius"/>
    </source>
</evidence>
<feature type="compositionally biased region" description="Basic and acidic residues" evidence="1">
    <location>
        <begin position="310"/>
        <end position="320"/>
    </location>
</feature>
<protein>
    <submittedName>
        <fullName evidence="3">Uncharacterized protein</fullName>
    </submittedName>
</protein>
<proteinExistence type="predicted"/>
<reference key="2">
    <citation type="submission" date="2011-08" db="EMBL/GenBank/DDBJ databases">
        <title>Genome sequence of Naumovozyma castellii.</title>
        <authorList>
            <person name="Gordon J.L."/>
            <person name="Armisen D."/>
            <person name="Proux-Wera E."/>
            <person name="OhEigeartaigh S.S."/>
            <person name="Byrne K.P."/>
            <person name="Wolfe K.H."/>
        </authorList>
    </citation>
    <scope>NUCLEOTIDE SEQUENCE</scope>
    <source>
        <strain>Type strain:CBS 4309</strain>
    </source>
</reference>
<dbReference type="KEGG" id="ncs:NCAS_0B00660"/>
<dbReference type="GeneID" id="96901714"/>
<feature type="region of interest" description="Disordered" evidence="1">
    <location>
        <begin position="310"/>
        <end position="341"/>
    </location>
</feature>
<keyword evidence="2" id="KW-0472">Membrane</keyword>